<keyword evidence="2" id="KW-1185">Reference proteome</keyword>
<gene>
    <name evidence="1" type="ORF">C2845_PM17G07520</name>
</gene>
<proteinExistence type="predicted"/>
<reference evidence="2" key="1">
    <citation type="journal article" date="2019" name="Nat. Commun.">
        <title>The genome of broomcorn millet.</title>
        <authorList>
            <person name="Zou C."/>
            <person name="Miki D."/>
            <person name="Li D."/>
            <person name="Tang Q."/>
            <person name="Xiao L."/>
            <person name="Rajput S."/>
            <person name="Deng P."/>
            <person name="Jia W."/>
            <person name="Huang R."/>
            <person name="Zhang M."/>
            <person name="Sun Y."/>
            <person name="Hu J."/>
            <person name="Fu X."/>
            <person name="Schnable P.S."/>
            <person name="Li F."/>
            <person name="Zhang H."/>
            <person name="Feng B."/>
            <person name="Zhu X."/>
            <person name="Liu R."/>
            <person name="Schnable J.C."/>
            <person name="Zhu J.-K."/>
            <person name="Zhang H."/>
        </authorList>
    </citation>
    <scope>NUCLEOTIDE SEQUENCE [LARGE SCALE GENOMIC DNA]</scope>
</reference>
<evidence type="ECO:0000313" key="1">
    <source>
        <dbReference type="EMBL" id="RLM70298.1"/>
    </source>
</evidence>
<accession>A0A3L6Q2Z5</accession>
<evidence type="ECO:0000313" key="2">
    <source>
        <dbReference type="Proteomes" id="UP000275267"/>
    </source>
</evidence>
<comment type="caution">
    <text evidence="1">The sequence shown here is derived from an EMBL/GenBank/DDBJ whole genome shotgun (WGS) entry which is preliminary data.</text>
</comment>
<name>A0A3L6Q2Z5_PANMI</name>
<dbReference type="EMBL" id="PQIB02000014">
    <property type="protein sequence ID" value="RLM70298.1"/>
    <property type="molecule type" value="Genomic_DNA"/>
</dbReference>
<protein>
    <submittedName>
        <fullName evidence="1">Uncharacterized protein</fullName>
    </submittedName>
</protein>
<dbReference type="AlphaFoldDB" id="A0A3L6Q2Z5"/>
<sequence>MVQVEETDWLRRDRTPQVKRGQLKMFYRRKDGSRIVSAQISRGKGFKPRAKRGFLCSRWRRIRGIGRVGSEFTRRRRWKSFRTK</sequence>
<organism evidence="1 2">
    <name type="scientific">Panicum miliaceum</name>
    <name type="common">Proso millet</name>
    <name type="synonym">Broomcorn millet</name>
    <dbReference type="NCBI Taxonomy" id="4540"/>
    <lineage>
        <taxon>Eukaryota</taxon>
        <taxon>Viridiplantae</taxon>
        <taxon>Streptophyta</taxon>
        <taxon>Embryophyta</taxon>
        <taxon>Tracheophyta</taxon>
        <taxon>Spermatophyta</taxon>
        <taxon>Magnoliopsida</taxon>
        <taxon>Liliopsida</taxon>
        <taxon>Poales</taxon>
        <taxon>Poaceae</taxon>
        <taxon>PACMAD clade</taxon>
        <taxon>Panicoideae</taxon>
        <taxon>Panicodae</taxon>
        <taxon>Paniceae</taxon>
        <taxon>Panicinae</taxon>
        <taxon>Panicum</taxon>
        <taxon>Panicum sect. Panicum</taxon>
    </lineage>
</organism>
<dbReference type="Proteomes" id="UP000275267">
    <property type="component" value="Unassembled WGS sequence"/>
</dbReference>